<gene>
    <name evidence="1" type="ORF">FJZ47_05565</name>
</gene>
<organism evidence="1 2">
    <name type="scientific">Tectimicrobiota bacterium</name>
    <dbReference type="NCBI Taxonomy" id="2528274"/>
    <lineage>
        <taxon>Bacteria</taxon>
        <taxon>Pseudomonadati</taxon>
        <taxon>Nitrospinota/Tectimicrobiota group</taxon>
        <taxon>Candidatus Tectimicrobiota</taxon>
    </lineage>
</organism>
<evidence type="ECO:0000313" key="1">
    <source>
        <dbReference type="EMBL" id="MBM3223256.1"/>
    </source>
</evidence>
<dbReference type="EMBL" id="VGLS01000117">
    <property type="protein sequence ID" value="MBM3223256.1"/>
    <property type="molecule type" value="Genomic_DNA"/>
</dbReference>
<accession>A0A937W129</accession>
<dbReference type="AlphaFoldDB" id="A0A937W129"/>
<name>A0A937W129_UNCTE</name>
<proteinExistence type="predicted"/>
<sequence>MTVRAWRDEDTTHAQQWWAGYQQTHDLTARQGETAGIDPVQGRVWFGDSAQAIAEQAAADGVRTPLYFVRVGRDYYLRKGGRQ</sequence>
<comment type="caution">
    <text evidence="1">The sequence shown here is derived from an EMBL/GenBank/DDBJ whole genome shotgun (WGS) entry which is preliminary data.</text>
</comment>
<dbReference type="Proteomes" id="UP000712673">
    <property type="component" value="Unassembled WGS sequence"/>
</dbReference>
<reference evidence="1" key="1">
    <citation type="submission" date="2019-03" db="EMBL/GenBank/DDBJ databases">
        <title>Lake Tanganyika Metagenome-Assembled Genomes (MAGs).</title>
        <authorList>
            <person name="Tran P."/>
        </authorList>
    </citation>
    <scope>NUCLEOTIDE SEQUENCE</scope>
    <source>
        <strain evidence="1">K_DeepCast_65m_m2_066</strain>
    </source>
</reference>
<protein>
    <submittedName>
        <fullName evidence="1">Uncharacterized protein</fullName>
    </submittedName>
</protein>
<evidence type="ECO:0000313" key="2">
    <source>
        <dbReference type="Proteomes" id="UP000712673"/>
    </source>
</evidence>